<dbReference type="Pfam" id="PF11738">
    <property type="entry name" value="DUF3298"/>
    <property type="match status" value="1"/>
</dbReference>
<sequence>MSARHFKTTLLILPFLSAVFLTVGCQPKTESKKDDTPTQSKVEKVSVPVIQSKVVTVKLPKNKLCLEDGCTTYHFQTVETNQPWINEYFMNRIKKADPNAFDNIQDQQVKLPEGMPQDGQSIMFVRYLGQNYNVASFQLYSYTYSAGAAHGMHHEEYVIFDLNKKKRVSVADLLKEGSDTTVRDRLYSFNQSWLEEHNISKDKFQLSDNFYYGNEGIVFVYPLYELASYAEGLSELTLPYDQAIDVVKPEYLPSQPVLPKE</sequence>
<dbReference type="AlphaFoldDB" id="A0A3F3L7H6"/>
<dbReference type="PROSITE" id="PS51257">
    <property type="entry name" value="PROKAR_LIPOPROTEIN"/>
    <property type="match status" value="1"/>
</dbReference>
<gene>
    <name evidence="2" type="ORF">I6I53_15980</name>
</gene>
<dbReference type="InterPro" id="IPR021729">
    <property type="entry name" value="DUF3298"/>
</dbReference>
<dbReference type="Gene3D" id="3.30.565.40">
    <property type="entry name" value="Fervidobacterium nodosum Rt17-B1 like"/>
    <property type="match status" value="1"/>
</dbReference>
<protein>
    <submittedName>
        <fullName evidence="2">DUF3298 domain-containing protein</fullName>
    </submittedName>
</protein>
<evidence type="ECO:0000313" key="2">
    <source>
        <dbReference type="EMBL" id="QQT86334.1"/>
    </source>
</evidence>
<proteinExistence type="predicted"/>
<reference evidence="2 3" key="1">
    <citation type="submission" date="2021-01" db="EMBL/GenBank/DDBJ databases">
        <title>FDA dAtabase for Regulatory Grade micrObial Sequences (FDA-ARGOS): Supporting development and validation of Infectious Disease Dx tests.</title>
        <authorList>
            <person name="Sproer C."/>
            <person name="Gronow S."/>
            <person name="Severitt S."/>
            <person name="Schroder I."/>
            <person name="Tallon L."/>
            <person name="Sadzewicz L."/>
            <person name="Zhao X."/>
            <person name="Boylan J."/>
            <person name="Ott S."/>
            <person name="Bowen H."/>
            <person name="Vavikolanu K."/>
            <person name="Mehta A."/>
            <person name="Aluvathingal J."/>
            <person name="Nadendla S."/>
            <person name="Lowell S."/>
            <person name="Myers T."/>
            <person name="Yan Y."/>
            <person name="Sichtig H."/>
        </authorList>
    </citation>
    <scope>NUCLEOTIDE SEQUENCE [LARGE SCALE GENOMIC DNA]</scope>
    <source>
        <strain evidence="2 3">FDAARGOS_1096</strain>
    </source>
</reference>
<dbReference type="EMBL" id="CP068176">
    <property type="protein sequence ID" value="QQT86334.1"/>
    <property type="molecule type" value="Genomic_DNA"/>
</dbReference>
<dbReference type="InterPro" id="IPR037126">
    <property type="entry name" value="PdaC/RsiV-like_sf"/>
</dbReference>
<organism evidence="2 3">
    <name type="scientific">Acinetobacter ursingii</name>
    <dbReference type="NCBI Taxonomy" id="108980"/>
    <lineage>
        <taxon>Bacteria</taxon>
        <taxon>Pseudomonadati</taxon>
        <taxon>Pseudomonadota</taxon>
        <taxon>Gammaproteobacteria</taxon>
        <taxon>Moraxellales</taxon>
        <taxon>Moraxellaceae</taxon>
        <taxon>Acinetobacter</taxon>
    </lineage>
</organism>
<feature type="domain" description="DUF3298" evidence="1">
    <location>
        <begin position="192"/>
        <end position="241"/>
    </location>
</feature>
<evidence type="ECO:0000259" key="1">
    <source>
        <dbReference type="Pfam" id="PF11738"/>
    </source>
</evidence>
<dbReference type="Proteomes" id="UP000595320">
    <property type="component" value="Chromosome"/>
</dbReference>
<dbReference type="RefSeq" id="WP_004990376.1">
    <property type="nucleotide sequence ID" value="NZ_AP018824.1"/>
</dbReference>
<accession>A0A3F3L7H6</accession>
<evidence type="ECO:0000313" key="3">
    <source>
        <dbReference type="Proteomes" id="UP000595320"/>
    </source>
</evidence>
<dbReference type="Gene3D" id="3.90.640.20">
    <property type="entry name" value="Heat-shock cognate protein, ATPase"/>
    <property type="match status" value="1"/>
</dbReference>
<name>A0A3F3L7H6_9GAMM</name>